<dbReference type="RefSeq" id="WP_198670863.1">
    <property type="nucleotide sequence ID" value="NZ_CP027541.1"/>
</dbReference>
<dbReference type="SUPFAM" id="SSF46894">
    <property type="entry name" value="C-terminal effector domain of the bipartite response regulators"/>
    <property type="match status" value="1"/>
</dbReference>
<dbReference type="CDD" id="cd06170">
    <property type="entry name" value="LuxR_C_like"/>
    <property type="match status" value="1"/>
</dbReference>
<dbReference type="InterPro" id="IPR016032">
    <property type="entry name" value="Sig_transdc_resp-reg_C-effctor"/>
</dbReference>
<dbReference type="InterPro" id="IPR027417">
    <property type="entry name" value="P-loop_NTPase"/>
</dbReference>
<dbReference type="InterPro" id="IPR036388">
    <property type="entry name" value="WH-like_DNA-bd_sf"/>
</dbReference>
<dbReference type="GO" id="GO:0006355">
    <property type="term" value="P:regulation of DNA-templated transcription"/>
    <property type="evidence" value="ECO:0007669"/>
    <property type="project" value="InterPro"/>
</dbReference>
<gene>
    <name evidence="2" type="ORF">D806_030040</name>
</gene>
<evidence type="ECO:0000259" key="1">
    <source>
        <dbReference type="PROSITE" id="PS50043"/>
    </source>
</evidence>
<protein>
    <submittedName>
        <fullName evidence="2">Tetratricopeptide repeat family protein</fullName>
    </submittedName>
</protein>
<dbReference type="Pfam" id="PF00196">
    <property type="entry name" value="GerE"/>
    <property type="match status" value="1"/>
</dbReference>
<dbReference type="SUPFAM" id="SSF52540">
    <property type="entry name" value="P-loop containing nucleoside triphosphate hydrolases"/>
    <property type="match status" value="1"/>
</dbReference>
<evidence type="ECO:0000313" key="3">
    <source>
        <dbReference type="Proteomes" id="UP000011200"/>
    </source>
</evidence>
<accession>A0A2U9PQK1</accession>
<name>A0A2U9PQK1_MYCSE</name>
<dbReference type="GO" id="GO:0003677">
    <property type="term" value="F:DNA binding"/>
    <property type="evidence" value="ECO:0007669"/>
    <property type="project" value="InterPro"/>
</dbReference>
<dbReference type="PRINTS" id="PR00038">
    <property type="entry name" value="HTHLUXR"/>
</dbReference>
<sequence length="874" mass="91663">MRLAWPLTGRYEETRLIDAALTSADLAGVVIHGAAGVGKSRIAREALGVMASAGRETRWVVGTSAAGALPLGAFARWVGTADADTAALVGRVIDAMTAGSTAQEPAVIGVDDAHHLDDLSAFVLQQIVARRAAKLLLTVRDGSTVPGAVQNVWGGGGFERLDLQPLSRTEQAHLLGAALGGPVDPDAAQRMWRLTRGNVLYLRNIVEQEVAHGRLTRQHNYWRWTGEPVLPPGLVELIESRIGALPTPVGEVVDILAVAEPMPLRTLAAITEPAAVDEAERRGLITLETLDTGVEVRAAHPLYAEIRRNRAPDTRLRRLRGLVASELARGGDRDELRVVVRRAALTLESDLPADPELLTRAAQGAVALADLVLAERLAAAAVRAGGGPESNFVQAHALSWLSRGEQADAVLAALDDSLLSDAERARLAYLRACNRLWALADPDGARSLADAASAVIPADARGCLDAFDVVYGAAMGAPDAAATAADGLDTAALPAVVGAVTEWAAAVSAGEAGRMEDALRAAANGYRIADHGYDAGHVRFVIADAHIGALLLAGDIAQAGMEAERQYAHAAELPGAAHLFGAAVAGRVALANGRLDVAAEKLGAVVDLMRAAGDTNGFAYRFALPRAIALAMRGVADESTLSDVDQRRHPGWNYLHYEHALVHAWVAAAQGAVSQAAELASNAAHAAADNGQWAAEVLCRQTAAQFGDPSGAQRLGELAAHVDGPRAGAAAAFAHALRREDADALAEVSAVFERIGDLVAAADAAAHASIVHRRKNRRGSALGQAHHAEKLADRCGGAATPAVVGCLEHLPLTDREREIVALLGAGVSSRTVARRLRLSVRTVEGHVYRAMSKTGSASRAELIDLVKRRHRRFE</sequence>
<dbReference type="Gene3D" id="1.10.10.10">
    <property type="entry name" value="Winged helix-like DNA-binding domain superfamily/Winged helix DNA-binding domain"/>
    <property type="match status" value="1"/>
</dbReference>
<dbReference type="PROSITE" id="PS00622">
    <property type="entry name" value="HTH_LUXR_1"/>
    <property type="match status" value="1"/>
</dbReference>
<reference evidence="2 3" key="1">
    <citation type="journal article" date="2013" name="Genome Announc.">
        <title>Draft genome sequence of MKD8, a conjugal recipient Mycobacterium smegmatis strain.</title>
        <authorList>
            <person name="Gray T.A."/>
            <person name="Palumbo M.J."/>
            <person name="Derbyshire K.M."/>
        </authorList>
    </citation>
    <scope>NUCLEOTIDE SEQUENCE [LARGE SCALE GENOMIC DNA]</scope>
    <source>
        <strain evidence="2 3">MKD8</strain>
    </source>
</reference>
<dbReference type="Gene3D" id="3.40.50.300">
    <property type="entry name" value="P-loop containing nucleotide triphosphate hydrolases"/>
    <property type="match status" value="1"/>
</dbReference>
<dbReference type="AlphaFoldDB" id="A0A2U9PQK1"/>
<dbReference type="InterPro" id="IPR000792">
    <property type="entry name" value="Tscrpt_reg_LuxR_C"/>
</dbReference>
<organism evidence="2 3">
    <name type="scientific">Mycolicibacterium smegmatis (strain MKD8)</name>
    <name type="common">Mycobacterium smegmatis</name>
    <dbReference type="NCBI Taxonomy" id="1214915"/>
    <lineage>
        <taxon>Bacteria</taxon>
        <taxon>Bacillati</taxon>
        <taxon>Actinomycetota</taxon>
        <taxon>Actinomycetes</taxon>
        <taxon>Mycobacteriales</taxon>
        <taxon>Mycobacteriaceae</taxon>
        <taxon>Mycolicibacterium</taxon>
    </lineage>
</organism>
<dbReference type="PROSITE" id="PS50043">
    <property type="entry name" value="HTH_LUXR_2"/>
    <property type="match status" value="1"/>
</dbReference>
<dbReference type="EMBL" id="CP027541">
    <property type="protein sequence ID" value="AWT53978.1"/>
    <property type="molecule type" value="Genomic_DNA"/>
</dbReference>
<evidence type="ECO:0000313" key="2">
    <source>
        <dbReference type="EMBL" id="AWT53978.1"/>
    </source>
</evidence>
<reference evidence="3" key="2">
    <citation type="submission" date="2018-03" db="EMBL/GenBank/DDBJ databases">
        <authorList>
            <person name="Derbyshire K."/>
            <person name="Gray T.A."/>
            <person name="Champion M."/>
        </authorList>
    </citation>
    <scope>NUCLEOTIDE SEQUENCE [LARGE SCALE GENOMIC DNA]</scope>
    <source>
        <strain evidence="3">MKD8</strain>
    </source>
</reference>
<feature type="domain" description="HTH luxR-type" evidence="1">
    <location>
        <begin position="805"/>
        <end position="870"/>
    </location>
</feature>
<proteinExistence type="predicted"/>
<dbReference type="SMART" id="SM00421">
    <property type="entry name" value="HTH_LUXR"/>
    <property type="match status" value="1"/>
</dbReference>
<dbReference type="Proteomes" id="UP000011200">
    <property type="component" value="Chromosome"/>
</dbReference>